<evidence type="ECO:0000313" key="2">
    <source>
        <dbReference type="Proteomes" id="UP000035100"/>
    </source>
</evidence>
<organism evidence="1 2">
    <name type="scientific">Wenxinia marina DSM 24838</name>
    <dbReference type="NCBI Taxonomy" id="1123501"/>
    <lineage>
        <taxon>Bacteria</taxon>
        <taxon>Pseudomonadati</taxon>
        <taxon>Pseudomonadota</taxon>
        <taxon>Alphaproteobacteria</taxon>
        <taxon>Rhodobacterales</taxon>
        <taxon>Roseobacteraceae</taxon>
        <taxon>Wenxinia</taxon>
    </lineage>
</organism>
<dbReference type="Gene3D" id="3.30.310.50">
    <property type="entry name" value="Alpha-D-phosphohexomutase, C-terminal domain"/>
    <property type="match status" value="1"/>
</dbReference>
<name>A0A0D0NM78_9RHOB</name>
<dbReference type="Pfam" id="PF09981">
    <property type="entry name" value="DUF2218"/>
    <property type="match status" value="1"/>
</dbReference>
<dbReference type="RefSeq" id="WP_018303539.1">
    <property type="nucleotide sequence ID" value="NZ_KB902299.1"/>
</dbReference>
<accession>A0A0D0NM78</accession>
<reference evidence="1 2" key="1">
    <citation type="submission" date="2013-01" db="EMBL/GenBank/DDBJ databases">
        <authorList>
            <person name="Fiebig A."/>
            <person name="Goeker M."/>
            <person name="Klenk H.-P.P."/>
        </authorList>
    </citation>
    <scope>NUCLEOTIDE SEQUENCE [LARGE SCALE GENOMIC DNA]</scope>
    <source>
        <strain evidence="1 2">DSM 24838</strain>
    </source>
</reference>
<dbReference type="Proteomes" id="UP000035100">
    <property type="component" value="Unassembled WGS sequence"/>
</dbReference>
<protein>
    <recommendedName>
        <fullName evidence="3">2,4-dihydroxyhept-2-ene-1,7-dioic acid aldolase</fullName>
    </recommendedName>
</protein>
<dbReference type="InterPro" id="IPR014543">
    <property type="entry name" value="UCP028291"/>
</dbReference>
<evidence type="ECO:0008006" key="3">
    <source>
        <dbReference type="Google" id="ProtNLM"/>
    </source>
</evidence>
<proteinExistence type="predicted"/>
<dbReference type="AlphaFoldDB" id="A0A0D0NM78"/>
<comment type="caution">
    <text evidence="1">The sequence shown here is derived from an EMBL/GenBank/DDBJ whole genome shotgun (WGS) entry which is preliminary data.</text>
</comment>
<dbReference type="EMBL" id="AONG01000009">
    <property type="protein sequence ID" value="KIQ69405.1"/>
    <property type="molecule type" value="Genomic_DNA"/>
</dbReference>
<keyword evidence="2" id="KW-1185">Reference proteome</keyword>
<dbReference type="PATRIC" id="fig|1123501.6.peg.1858"/>
<dbReference type="STRING" id="1123501.Wenmar_01767"/>
<evidence type="ECO:0000313" key="1">
    <source>
        <dbReference type="EMBL" id="KIQ69405.1"/>
    </source>
</evidence>
<dbReference type="OrthoDB" id="9806511at2"/>
<sequence>MQEAISQEGRFRTGNGSRYLQQLCKHFAHKVDVAYDAHHGTVALPAGPARLEATEAELIVRVTADDADGLARARGVIDSHLERFAFREDFGGMEWE</sequence>
<dbReference type="eggNOG" id="COG3553">
    <property type="taxonomic scope" value="Bacteria"/>
</dbReference>
<gene>
    <name evidence="1" type="ORF">Wenmar_01767</name>
</gene>
<dbReference type="PIRSF" id="PIRSF028291">
    <property type="entry name" value="UCP028291"/>
    <property type="match status" value="1"/>
</dbReference>